<reference evidence="1 2" key="1">
    <citation type="journal article" date="2008" name="Int. J. Syst. Evol. Microbiol.">
        <title>Neptunomonas japonica sp. nov., an Osedax japonicus symbiont-like bacterium isolated from sediment adjacent to sperm whale carcasses off Kagoshima, Japan.</title>
        <authorList>
            <person name="Miyazaki M."/>
            <person name="Nogi Y."/>
            <person name="Fujiwara Y."/>
            <person name="Kawato M."/>
            <person name="Kubokawa K."/>
            <person name="Horikoshi K."/>
        </authorList>
    </citation>
    <scope>NUCLEOTIDE SEQUENCE [LARGE SCALE GENOMIC DNA]</scope>
    <source>
        <strain evidence="1 2">JAMM 1380</strain>
    </source>
</reference>
<evidence type="ECO:0000313" key="1">
    <source>
        <dbReference type="EMBL" id="BBB30302.1"/>
    </source>
</evidence>
<dbReference type="Proteomes" id="UP000595332">
    <property type="component" value="Chromosome"/>
</dbReference>
<organism evidence="1 2">
    <name type="scientific">Neptunomonas japonica JAMM 1380</name>
    <dbReference type="NCBI Taxonomy" id="1441457"/>
    <lineage>
        <taxon>Bacteria</taxon>
        <taxon>Pseudomonadati</taxon>
        <taxon>Pseudomonadota</taxon>
        <taxon>Gammaproteobacteria</taxon>
        <taxon>Oceanospirillales</taxon>
        <taxon>Oceanospirillaceae</taxon>
        <taxon>Neptunomonas</taxon>
    </lineage>
</organism>
<dbReference type="EMBL" id="AP014546">
    <property type="protein sequence ID" value="BBB30302.1"/>
    <property type="molecule type" value="Genomic_DNA"/>
</dbReference>
<dbReference type="AlphaFoldDB" id="A0A7R6SX43"/>
<protein>
    <submittedName>
        <fullName evidence="1">Uncharacterized protein</fullName>
    </submittedName>
</protein>
<sequence length="86" mass="9753">MMIAELVDQDDFYQLLQSVGIPVESHWTPEQCAQVALKWRIDNNESNADTVAELDRIIGELKQKELLLLPEVKAALQILVQPVVIK</sequence>
<gene>
    <name evidence="1" type="ORF">NEJAP_2356</name>
</gene>
<name>A0A7R6SX43_9GAMM</name>
<evidence type="ECO:0000313" key="2">
    <source>
        <dbReference type="Proteomes" id="UP000595332"/>
    </source>
</evidence>
<proteinExistence type="predicted"/>
<dbReference type="KEGG" id="njp:NEJAP_2356"/>
<dbReference type="RefSeq" id="WP_201347500.1">
    <property type="nucleotide sequence ID" value="NZ_AP014546.1"/>
</dbReference>
<keyword evidence="2" id="KW-1185">Reference proteome</keyword>
<accession>A0A7R6SX43</accession>